<dbReference type="PROSITE" id="PS51194">
    <property type="entry name" value="HELICASE_CTER"/>
    <property type="match status" value="1"/>
</dbReference>
<dbReference type="GO" id="GO:0005829">
    <property type="term" value="C:cytosol"/>
    <property type="evidence" value="ECO:0007669"/>
    <property type="project" value="TreeGrafter"/>
</dbReference>
<dbReference type="Proteomes" id="UP000198403">
    <property type="component" value="Unassembled WGS sequence"/>
</dbReference>
<feature type="domain" description="Helicase C-terminal" evidence="14">
    <location>
        <begin position="245"/>
        <end position="390"/>
    </location>
</feature>
<dbReference type="PROSITE" id="PS51192">
    <property type="entry name" value="HELICASE_ATP_BIND_1"/>
    <property type="match status" value="1"/>
</dbReference>
<dbReference type="InterPro" id="IPR044742">
    <property type="entry name" value="DEAD/DEAH_RhlB"/>
</dbReference>
<evidence type="ECO:0000256" key="8">
    <source>
        <dbReference type="ARBA" id="ARBA00038437"/>
    </source>
</evidence>
<dbReference type="SMART" id="SM00487">
    <property type="entry name" value="DEXDc"/>
    <property type="match status" value="1"/>
</dbReference>
<dbReference type="Pfam" id="PF03880">
    <property type="entry name" value="DbpA"/>
    <property type="match status" value="1"/>
</dbReference>
<dbReference type="SMART" id="SM00490">
    <property type="entry name" value="HELICc"/>
    <property type="match status" value="1"/>
</dbReference>
<accession>A0A238YKB6</accession>
<keyword evidence="5 11" id="KW-0347">Helicase</keyword>
<evidence type="ECO:0000256" key="4">
    <source>
        <dbReference type="ARBA" id="ARBA00022801"/>
    </source>
</evidence>
<feature type="short sequence motif" description="Q motif" evidence="10">
    <location>
        <begin position="12"/>
        <end position="40"/>
    </location>
</feature>
<dbReference type="InterPro" id="IPR005580">
    <property type="entry name" value="DbpA/CsdA_RNA-bd_dom"/>
</dbReference>
<feature type="domain" description="Helicase ATP-binding" evidence="13">
    <location>
        <begin position="43"/>
        <end position="215"/>
    </location>
</feature>
<evidence type="ECO:0000313" key="16">
    <source>
        <dbReference type="EMBL" id="SNR71073.1"/>
    </source>
</evidence>
<dbReference type="AlphaFoldDB" id="A0A238YKB6"/>
<evidence type="ECO:0000256" key="3">
    <source>
        <dbReference type="ARBA" id="ARBA00022741"/>
    </source>
</evidence>
<dbReference type="GO" id="GO:0016787">
    <property type="term" value="F:hydrolase activity"/>
    <property type="evidence" value="ECO:0007669"/>
    <property type="project" value="UniProtKB-KW"/>
</dbReference>
<dbReference type="FunFam" id="3.40.50.300:FF:000108">
    <property type="entry name" value="ATP-dependent RNA helicase RhlE"/>
    <property type="match status" value="1"/>
</dbReference>
<dbReference type="PROSITE" id="PS51195">
    <property type="entry name" value="Q_MOTIF"/>
    <property type="match status" value="1"/>
</dbReference>
<dbReference type="InterPro" id="IPR027417">
    <property type="entry name" value="P-loop_NTPase"/>
</dbReference>
<evidence type="ECO:0000256" key="12">
    <source>
        <dbReference type="SAM" id="MobiDB-lite"/>
    </source>
</evidence>
<dbReference type="PANTHER" id="PTHR47959:SF1">
    <property type="entry name" value="ATP-DEPENDENT RNA HELICASE DBPA"/>
    <property type="match status" value="1"/>
</dbReference>
<sequence length="564" mass="60450">MDDERDTSTDGTTFDDLGLRPELLRALSALGYEEPTPIQQEAIPPLVEGRDLLGQAATGTGKTAAFALPVLQRLTAHRTDRAPVGLVLVPTRELAVQVSEALHRYGRELGARVLPVYGGAPIVRQLRSLESGVDVVVATPGRALDLLNRGSLELGEIATVVLDEADEMLDMGFAEDLEAILDETPESRQTVLFSATMPRRLDALARRHLSDPVRITIAREKAQAGEAPRVRQTAYVVPRAAKPAALGRVLDIEAPTAAIVFCRTREEVDALTETLNGRGYRAEALHGGMSQEQRDRVMGRLRGGTADLLVATDVAARGLDIEQLTHVVNYDVPSAPESYVHRIGRVGRAGREGVAITLAEPREHRMLKTIERVAGSPISVQTVPTVADLRARRLDLTRGALRESLLGDDLDRFRVVVETLADEFDLMEVALAAVKLAHEAGGAADDDEEIPQVTFRPDAGKRPGGRESGQGAARGDGPRGRRSSGGPAARLFVGAGREAGIRPGDLVGAITGETGLTGRDIGAIEIHQRFALVEVPESAADEVIGALKATMIKGRKATVRRDKS</sequence>
<evidence type="ECO:0000256" key="1">
    <source>
        <dbReference type="ARBA" id="ARBA00012552"/>
    </source>
</evidence>
<evidence type="ECO:0000256" key="11">
    <source>
        <dbReference type="RuleBase" id="RU000492"/>
    </source>
</evidence>
<dbReference type="InterPro" id="IPR012677">
    <property type="entry name" value="Nucleotide-bd_a/b_plait_sf"/>
</dbReference>
<evidence type="ECO:0000256" key="7">
    <source>
        <dbReference type="ARBA" id="ARBA00023016"/>
    </source>
</evidence>
<evidence type="ECO:0000256" key="10">
    <source>
        <dbReference type="PROSITE-ProRule" id="PRU00552"/>
    </source>
</evidence>
<feature type="domain" description="DEAD-box RNA helicase Q" evidence="15">
    <location>
        <begin position="12"/>
        <end position="40"/>
    </location>
</feature>
<dbReference type="OrthoDB" id="9805696at2"/>
<dbReference type="InterPro" id="IPR014001">
    <property type="entry name" value="Helicase_ATP-bd"/>
</dbReference>
<evidence type="ECO:0000256" key="2">
    <source>
        <dbReference type="ARBA" id="ARBA00022490"/>
    </source>
</evidence>
<dbReference type="GO" id="GO:0003723">
    <property type="term" value="F:RNA binding"/>
    <property type="evidence" value="ECO:0007669"/>
    <property type="project" value="UniProtKB-ARBA"/>
</dbReference>
<keyword evidence="4 11" id="KW-0378">Hydrolase</keyword>
<dbReference type="Pfam" id="PF00271">
    <property type="entry name" value="Helicase_C"/>
    <property type="match status" value="1"/>
</dbReference>
<dbReference type="CDD" id="cd12252">
    <property type="entry name" value="RRM_DbpA"/>
    <property type="match status" value="1"/>
</dbReference>
<gene>
    <name evidence="16" type="ORF">SAMN06272737_12072</name>
</gene>
<dbReference type="Gene3D" id="3.30.70.330">
    <property type="match status" value="1"/>
</dbReference>
<keyword evidence="6 11" id="KW-0067">ATP-binding</keyword>
<keyword evidence="7" id="KW-0346">Stress response</keyword>
<dbReference type="PROSITE" id="PS00039">
    <property type="entry name" value="DEAD_ATP_HELICASE"/>
    <property type="match status" value="1"/>
</dbReference>
<dbReference type="GO" id="GO:0003724">
    <property type="term" value="F:RNA helicase activity"/>
    <property type="evidence" value="ECO:0007669"/>
    <property type="project" value="UniProtKB-EC"/>
</dbReference>
<evidence type="ECO:0000259" key="13">
    <source>
        <dbReference type="PROSITE" id="PS51192"/>
    </source>
</evidence>
<evidence type="ECO:0000313" key="17">
    <source>
        <dbReference type="Proteomes" id="UP000198403"/>
    </source>
</evidence>
<name>A0A238YKB6_9ACTN</name>
<dbReference type="Pfam" id="PF25399">
    <property type="entry name" value="DeaD_dimer"/>
    <property type="match status" value="1"/>
</dbReference>
<dbReference type="InterPro" id="IPR050079">
    <property type="entry name" value="DEAD_box_RNA_helicase"/>
</dbReference>
<protein>
    <recommendedName>
        <fullName evidence="1">RNA helicase</fullName>
        <ecNumber evidence="1">3.6.4.13</ecNumber>
    </recommendedName>
</protein>
<keyword evidence="3 11" id="KW-0547">Nucleotide-binding</keyword>
<feature type="region of interest" description="Disordered" evidence="12">
    <location>
        <begin position="441"/>
        <end position="489"/>
    </location>
</feature>
<dbReference type="EMBL" id="FZNO01000020">
    <property type="protein sequence ID" value="SNR71073.1"/>
    <property type="molecule type" value="Genomic_DNA"/>
</dbReference>
<dbReference type="RefSeq" id="WP_089337779.1">
    <property type="nucleotide sequence ID" value="NZ_FZNO01000020.1"/>
</dbReference>
<dbReference type="InterPro" id="IPR001650">
    <property type="entry name" value="Helicase_C-like"/>
</dbReference>
<reference evidence="16 17" key="1">
    <citation type="submission" date="2017-06" db="EMBL/GenBank/DDBJ databases">
        <authorList>
            <person name="Kim H.J."/>
            <person name="Triplett B.A."/>
        </authorList>
    </citation>
    <scope>NUCLEOTIDE SEQUENCE [LARGE SCALE GENOMIC DNA]</scope>
    <source>
        <strain evidence="16 17">DSM 44272</strain>
    </source>
</reference>
<proteinExistence type="inferred from homology"/>
<dbReference type="SUPFAM" id="SSF52540">
    <property type="entry name" value="P-loop containing nucleoside triphosphate hydrolases"/>
    <property type="match status" value="1"/>
</dbReference>
<dbReference type="InterPro" id="IPR057325">
    <property type="entry name" value="DeaD_dimer"/>
</dbReference>
<evidence type="ECO:0000256" key="6">
    <source>
        <dbReference type="ARBA" id="ARBA00022840"/>
    </source>
</evidence>
<dbReference type="Pfam" id="PF00270">
    <property type="entry name" value="DEAD"/>
    <property type="match status" value="1"/>
</dbReference>
<dbReference type="CDD" id="cd00268">
    <property type="entry name" value="DEADc"/>
    <property type="match status" value="1"/>
</dbReference>
<dbReference type="PANTHER" id="PTHR47959">
    <property type="entry name" value="ATP-DEPENDENT RNA HELICASE RHLE-RELATED"/>
    <property type="match status" value="1"/>
</dbReference>
<evidence type="ECO:0000259" key="15">
    <source>
        <dbReference type="PROSITE" id="PS51195"/>
    </source>
</evidence>
<evidence type="ECO:0000259" key="14">
    <source>
        <dbReference type="PROSITE" id="PS51194"/>
    </source>
</evidence>
<evidence type="ECO:0000256" key="9">
    <source>
        <dbReference type="ARBA" id="ARBA00047984"/>
    </source>
</evidence>
<keyword evidence="17" id="KW-1185">Reference proteome</keyword>
<dbReference type="Gene3D" id="3.40.50.300">
    <property type="entry name" value="P-loop containing nucleotide triphosphate hydrolases"/>
    <property type="match status" value="2"/>
</dbReference>
<dbReference type="EC" id="3.6.4.13" evidence="1"/>
<dbReference type="InterPro" id="IPR011545">
    <property type="entry name" value="DEAD/DEAH_box_helicase_dom"/>
</dbReference>
<comment type="catalytic activity">
    <reaction evidence="9">
        <text>ATP + H2O = ADP + phosphate + H(+)</text>
        <dbReference type="Rhea" id="RHEA:13065"/>
        <dbReference type="ChEBI" id="CHEBI:15377"/>
        <dbReference type="ChEBI" id="CHEBI:15378"/>
        <dbReference type="ChEBI" id="CHEBI:30616"/>
        <dbReference type="ChEBI" id="CHEBI:43474"/>
        <dbReference type="ChEBI" id="CHEBI:456216"/>
        <dbReference type="EC" id="3.6.4.13"/>
    </reaction>
</comment>
<keyword evidence="2" id="KW-0963">Cytoplasm</keyword>
<evidence type="ECO:0000256" key="5">
    <source>
        <dbReference type="ARBA" id="ARBA00022806"/>
    </source>
</evidence>
<dbReference type="InterPro" id="IPR000629">
    <property type="entry name" value="RNA-helicase_DEAD-box_CS"/>
</dbReference>
<comment type="similarity">
    <text evidence="8 11">Belongs to the DEAD box helicase family.</text>
</comment>
<dbReference type="GO" id="GO:0005524">
    <property type="term" value="F:ATP binding"/>
    <property type="evidence" value="ECO:0007669"/>
    <property type="project" value="UniProtKB-KW"/>
</dbReference>
<organism evidence="16 17">
    <name type="scientific">Blastococcus mobilis</name>
    <dbReference type="NCBI Taxonomy" id="1938746"/>
    <lineage>
        <taxon>Bacteria</taxon>
        <taxon>Bacillati</taxon>
        <taxon>Actinomycetota</taxon>
        <taxon>Actinomycetes</taxon>
        <taxon>Geodermatophilales</taxon>
        <taxon>Geodermatophilaceae</taxon>
        <taxon>Blastococcus</taxon>
    </lineage>
</organism>
<dbReference type="InterPro" id="IPR014014">
    <property type="entry name" value="RNA_helicase_DEAD_Q_motif"/>
</dbReference>
<dbReference type="CDD" id="cd18787">
    <property type="entry name" value="SF2_C_DEAD"/>
    <property type="match status" value="1"/>
</dbReference>